<evidence type="ECO:0000256" key="5">
    <source>
        <dbReference type="SAM" id="Phobius"/>
    </source>
</evidence>
<name>A0A6N0HXN1_9GAMM</name>
<feature type="coiled-coil region" evidence="4">
    <location>
        <begin position="209"/>
        <end position="243"/>
    </location>
</feature>
<dbReference type="GO" id="GO:0052621">
    <property type="term" value="F:diguanylate cyclase activity"/>
    <property type="evidence" value="ECO:0007669"/>
    <property type="project" value="UniProtKB-EC"/>
</dbReference>
<dbReference type="FunFam" id="3.30.70.270:FF:000001">
    <property type="entry name" value="Diguanylate cyclase domain protein"/>
    <property type="match status" value="1"/>
</dbReference>
<protein>
    <recommendedName>
        <fullName evidence="2">diguanylate cyclase</fullName>
        <ecNumber evidence="2">2.7.7.65</ecNumber>
    </recommendedName>
</protein>
<sequence>MDNNKRHIRVASTLHRPLLISILVIGLVVSSAVLYSFKLGSRMSDLYAPMIDAAMEIKFEATTAHLWFEEMMSGDRSESIESVRSHLDAAEWYAQAMLSGGQNQEGDFLPLEDAVMRGHIENVLLKLTEFRSIMQLRWEAGLDMGPGSELDQRFDAVFSAFIAEADEVETYLQQMLAESRHYFFLNHALLFVTALLITFAVFIVFSRFMQQQLYNLRTLEETNRELKQEIKRRKEVEQTLQKQATTDVLTGSYNRAKMISLIDEEWLRSQRYSVTFSLVMLDIDYFKHINDEWGHDVGDRVLKEIADRISSILRDSDTLARWGGEEFMLLLTNTPIEGAVELAERARRAVARQSMQGVGSVTASFGVTEYNQSFSAINQMLKSTDVRLYMAKSQGRNRVVSEE</sequence>
<keyword evidence="5" id="KW-0472">Membrane</keyword>
<accession>A0A6N0HXN1</accession>
<dbReference type="PANTHER" id="PTHR45138">
    <property type="entry name" value="REGULATORY COMPONENTS OF SENSORY TRANSDUCTION SYSTEM"/>
    <property type="match status" value="1"/>
</dbReference>
<feature type="transmembrane region" description="Helical" evidence="5">
    <location>
        <begin position="182"/>
        <end position="205"/>
    </location>
</feature>
<dbReference type="KEGG" id="rev:HUE57_13130"/>
<dbReference type="SMART" id="SM00267">
    <property type="entry name" value="GGDEF"/>
    <property type="match status" value="1"/>
</dbReference>
<evidence type="ECO:0000259" key="6">
    <source>
        <dbReference type="PROSITE" id="PS50887"/>
    </source>
</evidence>
<dbReference type="PROSITE" id="PS50887">
    <property type="entry name" value="GGDEF"/>
    <property type="match status" value="1"/>
</dbReference>
<keyword evidence="5" id="KW-1133">Transmembrane helix</keyword>
<keyword evidence="4" id="KW-0175">Coiled coil</keyword>
<gene>
    <name evidence="7" type="ORF">HUE57_13130</name>
</gene>
<dbReference type="Pfam" id="PF00990">
    <property type="entry name" value="GGDEF"/>
    <property type="match status" value="1"/>
</dbReference>
<comment type="catalytic activity">
    <reaction evidence="3">
        <text>2 GTP = 3',3'-c-di-GMP + 2 diphosphate</text>
        <dbReference type="Rhea" id="RHEA:24898"/>
        <dbReference type="ChEBI" id="CHEBI:33019"/>
        <dbReference type="ChEBI" id="CHEBI:37565"/>
        <dbReference type="ChEBI" id="CHEBI:58805"/>
        <dbReference type="EC" id="2.7.7.65"/>
    </reaction>
</comment>
<dbReference type="PANTHER" id="PTHR45138:SF9">
    <property type="entry name" value="DIGUANYLATE CYCLASE DGCM-RELATED"/>
    <property type="match status" value="1"/>
</dbReference>
<comment type="cofactor">
    <cofactor evidence="1">
        <name>Mg(2+)</name>
        <dbReference type="ChEBI" id="CHEBI:18420"/>
    </cofactor>
</comment>
<proteinExistence type="predicted"/>
<dbReference type="InterPro" id="IPR050469">
    <property type="entry name" value="Diguanylate_Cyclase"/>
</dbReference>
<evidence type="ECO:0000256" key="4">
    <source>
        <dbReference type="SAM" id="Coils"/>
    </source>
</evidence>
<evidence type="ECO:0000256" key="3">
    <source>
        <dbReference type="ARBA" id="ARBA00034247"/>
    </source>
</evidence>
<reference evidence="7 8" key="1">
    <citation type="submission" date="2020-05" db="EMBL/GenBank/DDBJ databases">
        <title>Horizontal transmission and recombination maintain forever young bacterial symbiont genomes.</title>
        <authorList>
            <person name="Russell S.L."/>
            <person name="Pepper-Tunick E."/>
            <person name="Svedberg J."/>
            <person name="Byrne A."/>
            <person name="Ruelas Castillo J."/>
            <person name="Vollmers C."/>
            <person name="Beinart R.A."/>
            <person name="Corbett-Detig R."/>
        </authorList>
    </citation>
    <scope>NUCLEOTIDE SEQUENCE [LARGE SCALE GENOMIC DNA]</scope>
    <source>
        <strain evidence="7">Santa_Monica_outfall</strain>
    </source>
</reference>
<evidence type="ECO:0000256" key="1">
    <source>
        <dbReference type="ARBA" id="ARBA00001946"/>
    </source>
</evidence>
<feature type="transmembrane region" description="Helical" evidence="5">
    <location>
        <begin position="18"/>
        <end position="37"/>
    </location>
</feature>
<dbReference type="AlphaFoldDB" id="A0A6N0HXN1"/>
<dbReference type="RefSeq" id="WP_174673321.1">
    <property type="nucleotide sequence ID" value="NZ_CP054491.1"/>
</dbReference>
<dbReference type="CDD" id="cd01949">
    <property type="entry name" value="GGDEF"/>
    <property type="match status" value="1"/>
</dbReference>
<dbReference type="Gene3D" id="3.30.70.270">
    <property type="match status" value="1"/>
</dbReference>
<feature type="domain" description="GGDEF" evidence="6">
    <location>
        <begin position="274"/>
        <end position="403"/>
    </location>
</feature>
<evidence type="ECO:0000313" key="7">
    <source>
        <dbReference type="EMBL" id="QKQ27123.1"/>
    </source>
</evidence>
<dbReference type="InterPro" id="IPR043128">
    <property type="entry name" value="Rev_trsase/Diguanyl_cyclase"/>
</dbReference>
<evidence type="ECO:0000313" key="8">
    <source>
        <dbReference type="Proteomes" id="UP000509658"/>
    </source>
</evidence>
<evidence type="ECO:0000256" key="2">
    <source>
        <dbReference type="ARBA" id="ARBA00012528"/>
    </source>
</evidence>
<dbReference type="InterPro" id="IPR000160">
    <property type="entry name" value="GGDEF_dom"/>
</dbReference>
<dbReference type="EC" id="2.7.7.65" evidence="2"/>
<keyword evidence="5" id="KW-0812">Transmembrane</keyword>
<dbReference type="InterPro" id="IPR029787">
    <property type="entry name" value="Nucleotide_cyclase"/>
</dbReference>
<dbReference type="NCBIfam" id="TIGR00254">
    <property type="entry name" value="GGDEF"/>
    <property type="match status" value="1"/>
</dbReference>
<organism evidence="7 8">
    <name type="scientific">Candidatus Reidiella endopervernicosa</name>
    <dbReference type="NCBI Taxonomy" id="2738883"/>
    <lineage>
        <taxon>Bacteria</taxon>
        <taxon>Pseudomonadati</taxon>
        <taxon>Pseudomonadota</taxon>
        <taxon>Gammaproteobacteria</taxon>
        <taxon>Candidatus Reidiella</taxon>
    </lineage>
</organism>
<dbReference type="SUPFAM" id="SSF55073">
    <property type="entry name" value="Nucleotide cyclase"/>
    <property type="match status" value="1"/>
</dbReference>
<keyword evidence="8" id="KW-1185">Reference proteome</keyword>
<dbReference type="Proteomes" id="UP000509658">
    <property type="component" value="Chromosome"/>
</dbReference>
<dbReference type="EMBL" id="CP054491">
    <property type="protein sequence ID" value="QKQ27123.1"/>
    <property type="molecule type" value="Genomic_DNA"/>
</dbReference>